<evidence type="ECO:0000313" key="10">
    <source>
        <dbReference type="EMBL" id="KAH9293273.1"/>
    </source>
</evidence>
<keyword evidence="4 7" id="KW-0812">Transmembrane</keyword>
<dbReference type="EMBL" id="JAHRHJ020001355">
    <property type="protein sequence ID" value="KAH9293273.1"/>
    <property type="molecule type" value="Genomic_DNA"/>
</dbReference>
<keyword evidence="11" id="KW-1185">Reference proteome</keyword>
<reference evidence="10 11" key="1">
    <citation type="journal article" date="2021" name="Nat. Plants">
        <title>The Taxus genome provides insights into paclitaxel biosynthesis.</title>
        <authorList>
            <person name="Xiong X."/>
            <person name="Gou J."/>
            <person name="Liao Q."/>
            <person name="Li Y."/>
            <person name="Zhou Q."/>
            <person name="Bi G."/>
            <person name="Li C."/>
            <person name="Du R."/>
            <person name="Wang X."/>
            <person name="Sun T."/>
            <person name="Guo L."/>
            <person name="Liang H."/>
            <person name="Lu P."/>
            <person name="Wu Y."/>
            <person name="Zhang Z."/>
            <person name="Ro D.K."/>
            <person name="Shang Y."/>
            <person name="Huang S."/>
            <person name="Yan J."/>
        </authorList>
    </citation>
    <scope>NUCLEOTIDE SEQUENCE [LARGE SCALE GENOMIC DNA]</scope>
    <source>
        <strain evidence="10">Ta-2019</strain>
    </source>
</reference>
<keyword evidence="9" id="KW-0732">Signal</keyword>
<feature type="transmembrane region" description="Helical" evidence="7">
    <location>
        <begin position="165"/>
        <end position="189"/>
    </location>
</feature>
<comment type="caution">
    <text evidence="10">The sequence shown here is derived from an EMBL/GenBank/DDBJ whole genome shotgun (WGS) entry which is preliminary data.</text>
</comment>
<feature type="transmembrane region" description="Helical" evidence="7">
    <location>
        <begin position="107"/>
        <end position="129"/>
    </location>
</feature>
<evidence type="ECO:0000256" key="1">
    <source>
        <dbReference type="ARBA" id="ARBA00004141"/>
    </source>
</evidence>
<evidence type="ECO:0000256" key="2">
    <source>
        <dbReference type="ARBA" id="ARBA00006213"/>
    </source>
</evidence>
<gene>
    <name evidence="10" type="ORF">KI387_041523</name>
</gene>
<evidence type="ECO:0000256" key="3">
    <source>
        <dbReference type="ARBA" id="ARBA00022448"/>
    </source>
</evidence>
<comment type="caution">
    <text evidence="7">Lacks conserved residue(s) required for the propagation of feature annotation.</text>
</comment>
<organism evidence="10 11">
    <name type="scientific">Taxus chinensis</name>
    <name type="common">Chinese yew</name>
    <name type="synonym">Taxus wallichiana var. chinensis</name>
    <dbReference type="NCBI Taxonomy" id="29808"/>
    <lineage>
        <taxon>Eukaryota</taxon>
        <taxon>Viridiplantae</taxon>
        <taxon>Streptophyta</taxon>
        <taxon>Embryophyta</taxon>
        <taxon>Tracheophyta</taxon>
        <taxon>Spermatophyta</taxon>
        <taxon>Pinopsida</taxon>
        <taxon>Pinidae</taxon>
        <taxon>Conifers II</taxon>
        <taxon>Cupressales</taxon>
        <taxon>Taxaceae</taxon>
        <taxon>Taxus</taxon>
    </lineage>
</organism>
<sequence>MERKNLLKCMMLLLNLAALSIGTSAGPLLLKFYFMYGKREWLCAFIQTAGWPILIVPIWVSSTYNKKQGYPDTFHVTPRLCLASIGIGLLTGLQDFLYAWGLRYLPISTSALLNSSQLGFNAGFAYLIVRQKFTPYSINAVILLSLGTVMLSFNTRIDKPKEVTHANYIGGFAATMCAAALYGLILPVIEFVYGRTRRQITYTLVMEMQLIMSFSASVLCAIGMTVNNDFMAIPMEAKTTRLGELCYYIILVWIAISWQLFFIGVFGVIFLKNSLLSGIIIAVFIPVNQVLAVFVYHEKFSGEKGIAMVLALWGFASYLYGEQRYSKDLEEGQQGLESANREEQEQTPQEQVD</sequence>
<dbReference type="PANTHER" id="PTHR31376">
    <property type="entry name" value="OS09G0467300 PROTEIN-RELATED"/>
    <property type="match status" value="1"/>
</dbReference>
<feature type="transmembrane region" description="Helical" evidence="7">
    <location>
        <begin position="247"/>
        <end position="271"/>
    </location>
</feature>
<name>A0AA38F8I0_TAXCH</name>
<accession>A0AA38F8I0</accession>
<feature type="transmembrane region" description="Helical" evidence="7">
    <location>
        <begin position="302"/>
        <end position="320"/>
    </location>
</feature>
<dbReference type="GO" id="GO:0016020">
    <property type="term" value="C:membrane"/>
    <property type="evidence" value="ECO:0007669"/>
    <property type="project" value="UniProtKB-SubCell"/>
</dbReference>
<dbReference type="SUPFAM" id="SSF103481">
    <property type="entry name" value="Multidrug resistance efflux transporter EmrE"/>
    <property type="match status" value="1"/>
</dbReference>
<feature type="transmembrane region" description="Helical" evidence="7">
    <location>
        <begin position="136"/>
        <end position="153"/>
    </location>
</feature>
<evidence type="ECO:0000256" key="7">
    <source>
        <dbReference type="RuleBase" id="RU368015"/>
    </source>
</evidence>
<feature type="transmembrane region" description="Helical" evidence="7">
    <location>
        <begin position="210"/>
        <end position="227"/>
    </location>
</feature>
<dbReference type="InterPro" id="IPR030182">
    <property type="entry name" value="PUP_plant"/>
</dbReference>
<comment type="subcellular location">
    <subcellularLocation>
        <location evidence="1 7">Membrane</location>
        <topology evidence="1 7">Multi-pass membrane protein</topology>
    </subcellularLocation>
</comment>
<feature type="transmembrane region" description="Helical" evidence="7">
    <location>
        <begin position="80"/>
        <end position="101"/>
    </location>
</feature>
<dbReference type="AlphaFoldDB" id="A0AA38F8I0"/>
<dbReference type="Pfam" id="PF16913">
    <property type="entry name" value="PUNUT"/>
    <property type="match status" value="1"/>
</dbReference>
<feature type="transmembrane region" description="Helical" evidence="7">
    <location>
        <begin position="278"/>
        <end position="296"/>
    </location>
</feature>
<dbReference type="InterPro" id="IPR037185">
    <property type="entry name" value="EmrE-like"/>
</dbReference>
<feature type="transmembrane region" description="Helical" evidence="7">
    <location>
        <begin position="41"/>
        <end position="60"/>
    </location>
</feature>
<keyword evidence="3 7" id="KW-0813">Transport</keyword>
<evidence type="ECO:0000256" key="5">
    <source>
        <dbReference type="ARBA" id="ARBA00022989"/>
    </source>
</evidence>
<protein>
    <recommendedName>
        <fullName evidence="7">Probable purine permease</fullName>
    </recommendedName>
</protein>
<keyword evidence="6 7" id="KW-0472">Membrane</keyword>
<comment type="similarity">
    <text evidence="2 7">Belongs to the purine permeases (TC 2.A.7.14) family.</text>
</comment>
<feature type="chain" id="PRO_5041350941" description="Probable purine permease" evidence="9">
    <location>
        <begin position="26"/>
        <end position="353"/>
    </location>
</feature>
<evidence type="ECO:0000256" key="8">
    <source>
        <dbReference type="SAM" id="MobiDB-lite"/>
    </source>
</evidence>
<evidence type="ECO:0000256" key="6">
    <source>
        <dbReference type="ARBA" id="ARBA00023136"/>
    </source>
</evidence>
<feature type="signal peptide" evidence="9">
    <location>
        <begin position="1"/>
        <end position="25"/>
    </location>
</feature>
<dbReference type="GO" id="GO:0015211">
    <property type="term" value="F:purine nucleoside transmembrane transporter activity"/>
    <property type="evidence" value="ECO:0007669"/>
    <property type="project" value="UniProtKB-UniRule"/>
</dbReference>
<keyword evidence="5 7" id="KW-1133">Transmembrane helix</keyword>
<dbReference type="GO" id="GO:0005345">
    <property type="term" value="F:purine nucleobase transmembrane transporter activity"/>
    <property type="evidence" value="ECO:0007669"/>
    <property type="project" value="UniProtKB-UniRule"/>
</dbReference>
<proteinExistence type="inferred from homology"/>
<evidence type="ECO:0000313" key="11">
    <source>
        <dbReference type="Proteomes" id="UP000824469"/>
    </source>
</evidence>
<feature type="region of interest" description="Disordered" evidence="8">
    <location>
        <begin position="330"/>
        <end position="353"/>
    </location>
</feature>
<evidence type="ECO:0000256" key="4">
    <source>
        <dbReference type="ARBA" id="ARBA00022692"/>
    </source>
</evidence>
<evidence type="ECO:0000256" key="9">
    <source>
        <dbReference type="SAM" id="SignalP"/>
    </source>
</evidence>
<dbReference type="PANTHER" id="PTHR31376:SF105">
    <property type="entry name" value="PURINE PERMEASE-RELATED"/>
    <property type="match status" value="1"/>
</dbReference>
<dbReference type="OMA" id="WMNSERC"/>
<dbReference type="Proteomes" id="UP000824469">
    <property type="component" value="Unassembled WGS sequence"/>
</dbReference>